<dbReference type="Proteomes" id="UP000198807">
    <property type="component" value="Unassembled WGS sequence"/>
</dbReference>
<dbReference type="Pfam" id="PF04348">
    <property type="entry name" value="LppC"/>
    <property type="match status" value="1"/>
</dbReference>
<feature type="signal peptide" evidence="2">
    <location>
        <begin position="1"/>
        <end position="24"/>
    </location>
</feature>
<gene>
    <name evidence="3" type="ORF">SAMN04488129_103103</name>
</gene>
<evidence type="ECO:0000256" key="1">
    <source>
        <dbReference type="ARBA" id="ARBA00023136"/>
    </source>
</evidence>
<accession>A0A1H7IF94</accession>
<dbReference type="OrthoDB" id="6708821at2"/>
<dbReference type="InterPro" id="IPR028082">
    <property type="entry name" value="Peripla_BP_I"/>
</dbReference>
<dbReference type="STRING" id="650850.SAMN04488129_103103"/>
<keyword evidence="2" id="KW-0732">Signal</keyword>
<sequence length="583" mass="64701">MKISFRGPLAAALTALLLAGCSFQPSIVERQADDDPQRLLQQAEQQAPAQAALSRLEAADILARQGNRTQALEVAKEVDDSQLERQALTRWALLLSELGESMGEPWAVIQAGQLLDEVELPREASLSLRERLGMALAEVDEPLAAARALIRVQAETEREDLNDPIWDQLSRLDDGSLSTLREEGKDLTRGWVTLAQVVRSSGSDIQRLFARLDEWRERHRGHPAARRLPGEITALSELRGQEVDHIAVFLPESGPLAGIAEAIREGIRTQHQESADRGARLSFFDSSQSDMETLYRTAADRGAQVVIGPLDKDAVSRLEQRERVPLPTLALNYGRGERNRALGLFQYGLSAEDEALQAAHRAWVDGHRLASLLVPDNDWGRRVGEAFWNAWRDLGGEIANAVRYNPEASATESARRAVTNPQPDMLFLMALPEYARQVPPTLDYYYSGGLPIYATSHLFEGRLQPRLDHDLDDVLFSDIPWQIPDAAVGGVEALPFLESYRQLREESDSAMFRLMAMGVDAYELARRLPQLQAISGIELLGATGTLTPGDDGRIQRRLPWARFVNGVPQPVLTRGVFGDDRAR</sequence>
<dbReference type="PROSITE" id="PS51257">
    <property type="entry name" value="PROKAR_LIPOPROTEIN"/>
    <property type="match status" value="1"/>
</dbReference>
<evidence type="ECO:0000313" key="4">
    <source>
        <dbReference type="Proteomes" id="UP000198807"/>
    </source>
</evidence>
<dbReference type="SUPFAM" id="SSF53822">
    <property type="entry name" value="Periplasmic binding protein-like I"/>
    <property type="match status" value="1"/>
</dbReference>
<proteinExistence type="predicted"/>
<dbReference type="Gene3D" id="1.25.40.650">
    <property type="match status" value="1"/>
</dbReference>
<dbReference type="Gene3D" id="3.40.50.2300">
    <property type="match status" value="2"/>
</dbReference>
<dbReference type="EMBL" id="FOBC01000003">
    <property type="protein sequence ID" value="SEK61181.1"/>
    <property type="molecule type" value="Genomic_DNA"/>
</dbReference>
<evidence type="ECO:0008006" key="5">
    <source>
        <dbReference type="Google" id="ProtNLM"/>
    </source>
</evidence>
<evidence type="ECO:0000256" key="2">
    <source>
        <dbReference type="SAM" id="SignalP"/>
    </source>
</evidence>
<dbReference type="CDD" id="cd06339">
    <property type="entry name" value="PBP1_YraM_LppC_lipoprotein-like"/>
    <property type="match status" value="1"/>
</dbReference>
<protein>
    <recommendedName>
        <fullName evidence="5">LppC lipoprotein</fullName>
    </recommendedName>
</protein>
<dbReference type="GO" id="GO:0009252">
    <property type="term" value="P:peptidoglycan biosynthetic process"/>
    <property type="evidence" value="ECO:0007669"/>
    <property type="project" value="TreeGrafter"/>
</dbReference>
<name>A0A1H7IF94_9GAMM</name>
<dbReference type="GO" id="GO:0030234">
    <property type="term" value="F:enzyme regulator activity"/>
    <property type="evidence" value="ECO:0007669"/>
    <property type="project" value="TreeGrafter"/>
</dbReference>
<feature type="chain" id="PRO_5011634102" description="LppC lipoprotein" evidence="2">
    <location>
        <begin position="25"/>
        <end position="583"/>
    </location>
</feature>
<evidence type="ECO:0000313" key="3">
    <source>
        <dbReference type="EMBL" id="SEK61181.1"/>
    </source>
</evidence>
<keyword evidence="1" id="KW-0472">Membrane</keyword>
<organism evidence="3 4">
    <name type="scientific">Halomonas daqiaonensis</name>
    <dbReference type="NCBI Taxonomy" id="650850"/>
    <lineage>
        <taxon>Bacteria</taxon>
        <taxon>Pseudomonadati</taxon>
        <taxon>Pseudomonadota</taxon>
        <taxon>Gammaproteobacteria</taxon>
        <taxon>Oceanospirillales</taxon>
        <taxon>Halomonadaceae</taxon>
        <taxon>Halomonas</taxon>
    </lineage>
</organism>
<dbReference type="AlphaFoldDB" id="A0A1H7IF94"/>
<dbReference type="RefSeq" id="WP_089710536.1">
    <property type="nucleotide sequence ID" value="NZ_FOBC01000003.1"/>
</dbReference>
<keyword evidence="4" id="KW-1185">Reference proteome</keyword>
<dbReference type="PANTHER" id="PTHR38038">
    <property type="entry name" value="PENICILLIN-BINDING PROTEIN ACTIVATOR LPOA"/>
    <property type="match status" value="1"/>
</dbReference>
<reference evidence="4" key="1">
    <citation type="submission" date="2016-10" db="EMBL/GenBank/DDBJ databases">
        <authorList>
            <person name="Varghese N."/>
            <person name="Submissions S."/>
        </authorList>
    </citation>
    <scope>NUCLEOTIDE SEQUENCE [LARGE SCALE GENOMIC DNA]</scope>
    <source>
        <strain evidence="4">CGMCC 1.9150</strain>
    </source>
</reference>
<dbReference type="GO" id="GO:0031241">
    <property type="term" value="C:periplasmic side of cell outer membrane"/>
    <property type="evidence" value="ECO:0007669"/>
    <property type="project" value="TreeGrafter"/>
</dbReference>
<dbReference type="InterPro" id="IPR007443">
    <property type="entry name" value="LpoA"/>
</dbReference>
<dbReference type="PANTHER" id="PTHR38038:SF1">
    <property type="entry name" value="PENICILLIN-BINDING PROTEIN ACTIVATOR LPOA"/>
    <property type="match status" value="1"/>
</dbReference>